<dbReference type="GO" id="GO:0005524">
    <property type="term" value="F:ATP binding"/>
    <property type="evidence" value="ECO:0007669"/>
    <property type="project" value="UniProtKB-UniRule"/>
</dbReference>
<comment type="subcellular location">
    <subcellularLocation>
        <location evidence="1">Cytoplasm</location>
    </subcellularLocation>
</comment>
<dbReference type="InterPro" id="IPR050629">
    <property type="entry name" value="STE20/SPS1-PAK"/>
</dbReference>
<comment type="similarity">
    <text evidence="2">Belongs to the protein kinase superfamily. STE Ser/Thr protein kinase family. STE20 subfamily.</text>
</comment>
<dbReference type="InterPro" id="IPR017441">
    <property type="entry name" value="Protein_kinase_ATP_BS"/>
</dbReference>
<evidence type="ECO:0000256" key="9">
    <source>
        <dbReference type="ARBA" id="ARBA00022840"/>
    </source>
</evidence>
<evidence type="ECO:0000256" key="6">
    <source>
        <dbReference type="ARBA" id="ARBA00022679"/>
    </source>
</evidence>
<evidence type="ECO:0000256" key="11">
    <source>
        <dbReference type="ARBA" id="ARBA00048679"/>
    </source>
</evidence>
<dbReference type="PANTHER" id="PTHR48012">
    <property type="entry name" value="STERILE20-LIKE KINASE, ISOFORM B-RELATED"/>
    <property type="match status" value="1"/>
</dbReference>
<dbReference type="Gene3D" id="3.10.20.90">
    <property type="entry name" value="Phosphatidylinositol 3-kinase Catalytic Subunit, Chain A, domain 1"/>
    <property type="match status" value="1"/>
</dbReference>
<dbReference type="Pfam" id="PF12202">
    <property type="entry name" value="OSR1_C"/>
    <property type="match status" value="1"/>
</dbReference>
<evidence type="ECO:0000256" key="7">
    <source>
        <dbReference type="ARBA" id="ARBA00022741"/>
    </source>
</evidence>
<keyword evidence="5" id="KW-0723">Serine/threonine-protein kinase</keyword>
<keyword evidence="7 12" id="KW-0547">Nucleotide-binding</keyword>
<dbReference type="GO" id="GO:0004674">
    <property type="term" value="F:protein serine/threonine kinase activity"/>
    <property type="evidence" value="ECO:0007669"/>
    <property type="project" value="UniProtKB-KW"/>
</dbReference>
<evidence type="ECO:0000256" key="5">
    <source>
        <dbReference type="ARBA" id="ARBA00022527"/>
    </source>
</evidence>
<evidence type="ECO:0000313" key="14">
    <source>
        <dbReference type="Ensembl" id="ENSCCRP00020045579.1"/>
    </source>
</evidence>
<evidence type="ECO:0000256" key="1">
    <source>
        <dbReference type="ARBA" id="ARBA00004496"/>
    </source>
</evidence>
<dbReference type="PANTHER" id="PTHR48012:SF14">
    <property type="entry name" value="STE20_SPS1-RELATED PROLINE-ALANINE-RICH PROTEIN KINASE"/>
    <property type="match status" value="1"/>
</dbReference>
<evidence type="ECO:0000256" key="4">
    <source>
        <dbReference type="ARBA" id="ARBA00022490"/>
    </source>
</evidence>
<keyword evidence="9 12" id="KW-0067">ATP-binding</keyword>
<keyword evidence="8" id="KW-0418">Kinase</keyword>
<name>A0A8C2EYY6_CYPCA</name>
<accession>A0A8C2EYY6</accession>
<keyword evidence="6" id="KW-0808">Transferase</keyword>
<dbReference type="EC" id="2.7.11.1" evidence="3"/>
<dbReference type="SMART" id="SM00220">
    <property type="entry name" value="S_TKc"/>
    <property type="match status" value="1"/>
</dbReference>
<dbReference type="Gene3D" id="1.10.510.10">
    <property type="entry name" value="Transferase(Phosphotransferase) domain 1"/>
    <property type="match status" value="1"/>
</dbReference>
<dbReference type="PROSITE" id="PS50011">
    <property type="entry name" value="PROTEIN_KINASE_DOM"/>
    <property type="match status" value="1"/>
</dbReference>
<dbReference type="GO" id="GO:0010820">
    <property type="term" value="P:positive regulation of T cell chemotaxis"/>
    <property type="evidence" value="ECO:0007669"/>
    <property type="project" value="TreeGrafter"/>
</dbReference>
<dbReference type="Ensembl" id="ENSCCRT00020049710.1">
    <property type="protein sequence ID" value="ENSCCRP00020045579.1"/>
    <property type="gene ID" value="ENSCCRG00020019864.1"/>
</dbReference>
<keyword evidence="4" id="KW-0963">Cytoplasm</keyword>
<comment type="catalytic activity">
    <reaction evidence="10">
        <text>L-threonyl-[protein] + ATP = O-phospho-L-threonyl-[protein] + ADP + H(+)</text>
        <dbReference type="Rhea" id="RHEA:46608"/>
        <dbReference type="Rhea" id="RHEA-COMP:11060"/>
        <dbReference type="Rhea" id="RHEA-COMP:11605"/>
        <dbReference type="ChEBI" id="CHEBI:15378"/>
        <dbReference type="ChEBI" id="CHEBI:30013"/>
        <dbReference type="ChEBI" id="CHEBI:30616"/>
        <dbReference type="ChEBI" id="CHEBI:61977"/>
        <dbReference type="ChEBI" id="CHEBI:456216"/>
        <dbReference type="EC" id="2.7.11.1"/>
    </reaction>
</comment>
<protein>
    <recommendedName>
        <fullName evidence="3">non-specific serine/threonine protein kinase</fullName>
        <ecNumber evidence="3">2.7.11.1</ecNumber>
    </recommendedName>
</protein>
<dbReference type="InterPro" id="IPR000719">
    <property type="entry name" value="Prot_kinase_dom"/>
</dbReference>
<dbReference type="GO" id="GO:0035556">
    <property type="term" value="P:intracellular signal transduction"/>
    <property type="evidence" value="ECO:0007669"/>
    <property type="project" value="TreeGrafter"/>
</dbReference>
<dbReference type="GO" id="GO:0005829">
    <property type="term" value="C:cytosol"/>
    <property type="evidence" value="ECO:0007669"/>
    <property type="project" value="TreeGrafter"/>
</dbReference>
<evidence type="ECO:0000259" key="13">
    <source>
        <dbReference type="PROSITE" id="PS50011"/>
    </source>
</evidence>
<reference evidence="14" key="1">
    <citation type="submission" date="2025-08" db="UniProtKB">
        <authorList>
            <consortium name="Ensembl"/>
        </authorList>
    </citation>
    <scope>IDENTIFICATION</scope>
</reference>
<evidence type="ECO:0000256" key="2">
    <source>
        <dbReference type="ARBA" id="ARBA00008874"/>
    </source>
</evidence>
<feature type="binding site" evidence="12">
    <location>
        <position position="72"/>
    </location>
    <ligand>
        <name>ATP</name>
        <dbReference type="ChEBI" id="CHEBI:30616"/>
    </ligand>
</feature>
<comment type="catalytic activity">
    <reaction evidence="11">
        <text>L-seryl-[protein] + ATP = O-phospho-L-seryl-[protein] + ADP + H(+)</text>
        <dbReference type="Rhea" id="RHEA:17989"/>
        <dbReference type="Rhea" id="RHEA-COMP:9863"/>
        <dbReference type="Rhea" id="RHEA-COMP:11604"/>
        <dbReference type="ChEBI" id="CHEBI:15378"/>
        <dbReference type="ChEBI" id="CHEBI:29999"/>
        <dbReference type="ChEBI" id="CHEBI:30616"/>
        <dbReference type="ChEBI" id="CHEBI:83421"/>
        <dbReference type="ChEBI" id="CHEBI:456216"/>
        <dbReference type="EC" id="2.7.11.1"/>
    </reaction>
</comment>
<organism evidence="14 15">
    <name type="scientific">Cyprinus carpio</name>
    <name type="common">Common carp</name>
    <dbReference type="NCBI Taxonomy" id="7962"/>
    <lineage>
        <taxon>Eukaryota</taxon>
        <taxon>Metazoa</taxon>
        <taxon>Chordata</taxon>
        <taxon>Craniata</taxon>
        <taxon>Vertebrata</taxon>
        <taxon>Euteleostomi</taxon>
        <taxon>Actinopterygii</taxon>
        <taxon>Neopterygii</taxon>
        <taxon>Teleostei</taxon>
        <taxon>Ostariophysi</taxon>
        <taxon>Cypriniformes</taxon>
        <taxon>Cyprinidae</taxon>
        <taxon>Cyprininae</taxon>
        <taxon>Cyprinus</taxon>
    </lineage>
</organism>
<dbReference type="Pfam" id="PF00069">
    <property type="entry name" value="Pkinase"/>
    <property type="match status" value="1"/>
</dbReference>
<dbReference type="SUPFAM" id="SSF56112">
    <property type="entry name" value="Protein kinase-like (PK-like)"/>
    <property type="match status" value="1"/>
</dbReference>
<feature type="domain" description="Protein kinase" evidence="13">
    <location>
        <begin position="43"/>
        <end position="317"/>
    </location>
</feature>
<evidence type="ECO:0000256" key="3">
    <source>
        <dbReference type="ARBA" id="ARBA00012513"/>
    </source>
</evidence>
<dbReference type="CDD" id="cd06610">
    <property type="entry name" value="STKc_OSR1_SPAK"/>
    <property type="match status" value="1"/>
</dbReference>
<sequence length="439" mass="49335">MSSDLSMTYRDRQPENTAELKPLVIAAKVRQTGFTFFFHSHCTCILCFVGSGATAVVQAALCSPRQERVAIKRINLEKCQTSMDELLKEIQAMSQCNHPNVVTYYTSFVVKDELWLVMKLLSGGSVLDIIKHTFSKGEHKNGVLDESTIATILKEVLEGLDYLHKNGQIHRDVKAGNILLGEDGSVQIADFGVSAFLATGGDVTRHKVRKTFVGTPCWMAPEVMEQVRGYDFKADIWSFGITAIELATGSAPYHRYPPMKVLMLTLQNDPPTVETGVEDKEMLKKYGKSFRKLISLCLQKDPAKRPTAAELLKCKFFQKAKNREYLIEKLLTKGPNISQRAKKVTLSHSFPTETAQMGRDLTWLSYRQMDRWMPISHHIYLLSLSLSLHLSLRNSRKELNDIRFEFTPGQDTADGVSQELFSAGLVNGHDVVVGKLHVH</sequence>
<dbReference type="PROSITE" id="PS00107">
    <property type="entry name" value="PROTEIN_KINASE_ATP"/>
    <property type="match status" value="1"/>
</dbReference>
<dbReference type="InterPro" id="IPR024678">
    <property type="entry name" value="Kinase_OSR1/WNK_CCT"/>
</dbReference>
<dbReference type="InterPro" id="IPR011009">
    <property type="entry name" value="Kinase-like_dom_sf"/>
</dbReference>
<evidence type="ECO:0000313" key="15">
    <source>
        <dbReference type="Proteomes" id="UP000694701"/>
    </source>
</evidence>
<dbReference type="AlphaFoldDB" id="A0A8C2EYY6"/>
<proteinExistence type="inferred from homology"/>
<dbReference type="Proteomes" id="UP000694701">
    <property type="component" value="Unplaced"/>
</dbReference>
<evidence type="ECO:0000256" key="12">
    <source>
        <dbReference type="PROSITE-ProRule" id="PRU10141"/>
    </source>
</evidence>
<evidence type="ECO:0000256" key="10">
    <source>
        <dbReference type="ARBA" id="ARBA00047899"/>
    </source>
</evidence>
<dbReference type="Gene3D" id="3.30.200.20">
    <property type="entry name" value="Phosphorylase Kinase, domain 1"/>
    <property type="match status" value="1"/>
</dbReference>
<evidence type="ECO:0000256" key="8">
    <source>
        <dbReference type="ARBA" id="ARBA00022777"/>
    </source>
</evidence>